<dbReference type="OrthoDB" id="2615349at2"/>
<name>A0A2A2IB40_9BACI</name>
<gene>
    <name evidence="1" type="ORF">CIL05_14570</name>
</gene>
<sequence length="120" mass="14392">MYYLYYRGYYPLYFYNPYLPIREFPPVDPEFFHQSANETKKLMEDASVILDKLADSKEFDEELMYAAQTSDIEEVERLINSIDISSEVEVHFNPDNLRLEFKSHVEETECCKLTVALRWR</sequence>
<dbReference type="AlphaFoldDB" id="A0A2A2IB40"/>
<reference evidence="1 2" key="1">
    <citation type="submission" date="2017-08" db="EMBL/GenBank/DDBJ databases">
        <title>Virgibacillus indicus sp. nov. and Virgibacillus profoundi sp. nov, two moderately halophilic bacteria isolated from marine sediment by using the Microfluidic Streak Plate.</title>
        <authorList>
            <person name="Xu B."/>
            <person name="Hu B."/>
            <person name="Wang J."/>
            <person name="Zhu Y."/>
            <person name="Huang L."/>
            <person name="Du W."/>
            <person name="Huang Y."/>
        </authorList>
    </citation>
    <scope>NUCLEOTIDE SEQUENCE [LARGE SCALE GENOMIC DNA]</scope>
    <source>
        <strain evidence="1 2">IO3-P3-H5</strain>
    </source>
</reference>
<comment type="caution">
    <text evidence="1">The sequence shown here is derived from an EMBL/GenBank/DDBJ whole genome shotgun (WGS) entry which is preliminary data.</text>
</comment>
<dbReference type="RefSeq" id="WP_095656287.1">
    <property type="nucleotide sequence ID" value="NZ_NPOA01000010.1"/>
</dbReference>
<dbReference type="InterPro" id="IPR058870">
    <property type="entry name" value="YuzC"/>
</dbReference>
<dbReference type="Proteomes" id="UP000218887">
    <property type="component" value="Unassembled WGS sequence"/>
</dbReference>
<organism evidence="1 2">
    <name type="scientific">Virgibacillus profundi</name>
    <dbReference type="NCBI Taxonomy" id="2024555"/>
    <lineage>
        <taxon>Bacteria</taxon>
        <taxon>Bacillati</taxon>
        <taxon>Bacillota</taxon>
        <taxon>Bacilli</taxon>
        <taxon>Bacillales</taxon>
        <taxon>Bacillaceae</taxon>
        <taxon>Virgibacillus</taxon>
    </lineage>
</organism>
<evidence type="ECO:0000313" key="2">
    <source>
        <dbReference type="Proteomes" id="UP000218887"/>
    </source>
</evidence>
<protein>
    <submittedName>
        <fullName evidence="1">Uncharacterized protein</fullName>
    </submittedName>
</protein>
<dbReference type="Pfam" id="PF26344">
    <property type="entry name" value="YuzC"/>
    <property type="match status" value="1"/>
</dbReference>
<proteinExistence type="predicted"/>
<dbReference type="EMBL" id="NPOA01000010">
    <property type="protein sequence ID" value="PAV28847.1"/>
    <property type="molecule type" value="Genomic_DNA"/>
</dbReference>
<keyword evidence="2" id="KW-1185">Reference proteome</keyword>
<accession>A0A2A2IB40</accession>
<evidence type="ECO:0000313" key="1">
    <source>
        <dbReference type="EMBL" id="PAV28847.1"/>
    </source>
</evidence>